<evidence type="ECO:0000313" key="8">
    <source>
        <dbReference type="EMBL" id="MCJ2179965.1"/>
    </source>
</evidence>
<dbReference type="Gene3D" id="1.10.3860.10">
    <property type="entry name" value="Sodium:dicarboxylate symporter"/>
    <property type="match status" value="1"/>
</dbReference>
<dbReference type="RefSeq" id="WP_243995244.1">
    <property type="nucleotide sequence ID" value="NZ_JALHLE010000025.1"/>
</dbReference>
<evidence type="ECO:0000313" key="9">
    <source>
        <dbReference type="Proteomes" id="UP001162880"/>
    </source>
</evidence>
<dbReference type="InterPro" id="IPR036458">
    <property type="entry name" value="Na:dicarbo_symporter_sf"/>
</dbReference>
<dbReference type="InterPro" id="IPR001991">
    <property type="entry name" value="Na-dicarboxylate_symporter"/>
</dbReference>
<keyword evidence="4 7" id="KW-0812">Transmembrane</keyword>
<feature type="transmembrane region" description="Helical" evidence="7">
    <location>
        <begin position="61"/>
        <end position="79"/>
    </location>
</feature>
<gene>
    <name evidence="8" type="ORF">MTR64_15445</name>
</gene>
<organism evidence="8 9">
    <name type="scientific">Novosphingobium album</name>
    <name type="common">ex Hu et al. 2023</name>
    <dbReference type="NCBI Taxonomy" id="2930093"/>
    <lineage>
        <taxon>Bacteria</taxon>
        <taxon>Pseudomonadati</taxon>
        <taxon>Pseudomonadota</taxon>
        <taxon>Alphaproteobacteria</taxon>
        <taxon>Sphingomonadales</taxon>
        <taxon>Sphingomonadaceae</taxon>
        <taxon>Novosphingobium</taxon>
    </lineage>
</organism>
<reference evidence="8" key="1">
    <citation type="submission" date="2022-03" db="EMBL/GenBank/DDBJ databases">
        <title>Identification of a novel bacterium isolated from mangrove sediments.</title>
        <authorList>
            <person name="Pan X."/>
        </authorList>
    </citation>
    <scope>NUCLEOTIDE SEQUENCE</scope>
    <source>
        <strain evidence="8">B2580</strain>
    </source>
</reference>
<feature type="transmembrane region" description="Helical" evidence="7">
    <location>
        <begin position="91"/>
        <end position="113"/>
    </location>
</feature>
<comment type="subcellular location">
    <subcellularLocation>
        <location evidence="1">Cell membrane</location>
        <topology evidence="1">Multi-pass membrane protein</topology>
    </subcellularLocation>
</comment>
<feature type="transmembrane region" description="Helical" evidence="7">
    <location>
        <begin position="158"/>
        <end position="177"/>
    </location>
</feature>
<accession>A0ABT0B4J1</accession>
<evidence type="ECO:0000256" key="1">
    <source>
        <dbReference type="ARBA" id="ARBA00004651"/>
    </source>
</evidence>
<feature type="transmembrane region" description="Helical" evidence="7">
    <location>
        <begin position="184"/>
        <end position="217"/>
    </location>
</feature>
<evidence type="ECO:0000256" key="6">
    <source>
        <dbReference type="ARBA" id="ARBA00023136"/>
    </source>
</evidence>
<feature type="transmembrane region" description="Helical" evidence="7">
    <location>
        <begin position="229"/>
        <end position="253"/>
    </location>
</feature>
<dbReference type="PRINTS" id="PR00173">
    <property type="entry name" value="EDTRNSPORT"/>
</dbReference>
<feature type="transmembrane region" description="Helical" evidence="7">
    <location>
        <begin position="303"/>
        <end position="327"/>
    </location>
</feature>
<dbReference type="SUPFAM" id="SSF118215">
    <property type="entry name" value="Proton glutamate symport protein"/>
    <property type="match status" value="1"/>
</dbReference>
<feature type="transmembrane region" description="Helical" evidence="7">
    <location>
        <begin position="13"/>
        <end position="32"/>
    </location>
</feature>
<keyword evidence="5 7" id="KW-1133">Transmembrane helix</keyword>
<dbReference type="EMBL" id="JALHLE010000025">
    <property type="protein sequence ID" value="MCJ2179965.1"/>
    <property type="molecule type" value="Genomic_DNA"/>
</dbReference>
<dbReference type="PANTHER" id="PTHR42865:SF7">
    <property type="entry name" value="PROTON_GLUTAMATE-ASPARTATE SYMPORTER"/>
    <property type="match status" value="1"/>
</dbReference>
<comment type="caution">
    <text evidence="8">The sequence shown here is derived from an EMBL/GenBank/DDBJ whole genome shotgun (WGS) entry which is preliminary data.</text>
</comment>
<keyword evidence="3" id="KW-1003">Cell membrane</keyword>
<dbReference type="Pfam" id="PF00375">
    <property type="entry name" value="SDF"/>
    <property type="match status" value="1"/>
</dbReference>
<feature type="transmembrane region" description="Helical" evidence="7">
    <location>
        <begin position="334"/>
        <end position="354"/>
    </location>
</feature>
<keyword evidence="2" id="KW-0813">Transport</keyword>
<evidence type="ECO:0000256" key="4">
    <source>
        <dbReference type="ARBA" id="ARBA00022692"/>
    </source>
</evidence>
<protein>
    <submittedName>
        <fullName evidence="8">Dicarboxylate/amino acid:cation symporter</fullName>
    </submittedName>
</protein>
<proteinExistence type="predicted"/>
<sequence>MTETSSAARLPEIRVPGMLTLGGLIAGLVLGAMLRGTPALDPLLAIAGPLGAFWLKALKMTILPLVIGLMFTGIVETAAAANAGAMAKRTLGLIVGVLAASTVVGGVMMPLLIRLFPAPAMAMSANAAKTAGTPLPGLGDFLSSLVPSNVVSAAAEDAMLPVIVFVALFALATTRLAEAPRRQLALLFEGLAGAMIVVIGWVLWAAPLGVFALGLSLAASSGLSAIGALAHYIVLVSTLGAVFLLCGYPLAVIGGRKRLSAYARAVLPAQVVAVSTQSSLASLPPMLSSCRELGIRQTTAEFVLPLAVTLFRATSPAMNMGVVIYAATLSGHHLTPLAIAAGGVVAFITTFGTVSLPGTISFIASTGPIAAAMGVPLWPLGILVAVEMLPDIMRTVANVTMDVAVTSAVDAGIEETSGKAETLH</sequence>
<evidence type="ECO:0000256" key="5">
    <source>
        <dbReference type="ARBA" id="ARBA00022989"/>
    </source>
</evidence>
<feature type="transmembrane region" description="Helical" evidence="7">
    <location>
        <begin position="360"/>
        <end position="386"/>
    </location>
</feature>
<keyword evidence="6 7" id="KW-0472">Membrane</keyword>
<keyword evidence="9" id="KW-1185">Reference proteome</keyword>
<dbReference type="Proteomes" id="UP001162880">
    <property type="component" value="Unassembled WGS sequence"/>
</dbReference>
<name>A0ABT0B4J1_9SPHN</name>
<dbReference type="PANTHER" id="PTHR42865">
    <property type="entry name" value="PROTON/GLUTAMATE-ASPARTATE SYMPORTER"/>
    <property type="match status" value="1"/>
</dbReference>
<evidence type="ECO:0000256" key="3">
    <source>
        <dbReference type="ARBA" id="ARBA00022475"/>
    </source>
</evidence>
<evidence type="ECO:0000256" key="2">
    <source>
        <dbReference type="ARBA" id="ARBA00022448"/>
    </source>
</evidence>
<evidence type="ECO:0000256" key="7">
    <source>
        <dbReference type="SAM" id="Phobius"/>
    </source>
</evidence>